<feature type="compositionally biased region" description="Basic residues" evidence="1">
    <location>
        <begin position="90"/>
        <end position="102"/>
    </location>
</feature>
<feature type="region of interest" description="Disordered" evidence="1">
    <location>
        <begin position="276"/>
        <end position="305"/>
    </location>
</feature>
<name>A0AAN4ZRB2_9BILA</name>
<gene>
    <name evidence="2" type="ORF">PMAYCL1PPCAC_13212</name>
</gene>
<reference evidence="3" key="1">
    <citation type="submission" date="2022-10" db="EMBL/GenBank/DDBJ databases">
        <title>Genome assembly of Pristionchus species.</title>
        <authorList>
            <person name="Yoshida K."/>
            <person name="Sommer R.J."/>
        </authorList>
    </citation>
    <scope>NUCLEOTIDE SEQUENCE [LARGE SCALE GENOMIC DNA]</scope>
    <source>
        <strain evidence="3">RS5460</strain>
    </source>
</reference>
<protein>
    <submittedName>
        <fullName evidence="2">Uncharacterized protein</fullName>
    </submittedName>
</protein>
<evidence type="ECO:0000313" key="2">
    <source>
        <dbReference type="EMBL" id="GMR43017.1"/>
    </source>
</evidence>
<comment type="caution">
    <text evidence="2">The sequence shown here is derived from an EMBL/GenBank/DDBJ whole genome shotgun (WGS) entry which is preliminary data.</text>
</comment>
<dbReference type="Proteomes" id="UP001328107">
    <property type="component" value="Unassembled WGS sequence"/>
</dbReference>
<proteinExistence type="predicted"/>
<feature type="compositionally biased region" description="Basic and acidic residues" evidence="1">
    <location>
        <begin position="276"/>
        <end position="293"/>
    </location>
</feature>
<sequence length="422" mass="47415">LSCGRSFPVQLRVRERVVCACYVRAAVQQHPCSPQQVSSEPGVWVLVQLVSKRRSPFLYSFVALMASTSGRCDSSEEEERSVGMSECSKRSRRRRGRRTRKKSERDSPASEFNRSPATPPLECRKRCDPHKHISLGVFAVSLAVLSFPSPSVYLRQTIGKRGHMVVSSEVSTTRFETQTHSPSLSLSIWPDTRVEWFGHLSAPSLFMRLSYICLVWTKDISESRQMDTVRRCVVVRGGCTVGLTPSSCRTLSVGAPPAPRNTNDFLIEDMEKREEDGAKRLRREDIESNGQREEAEDGLTGEDEFEDQYEESWQECVVDKYKEMNHDELARRMAVMEKNRDEVERKLLWERSKSDYLQERLLEAEEQIRGQDCPIAGNGSGSGSDSPPPPVPSVPHSSYALPSGMLLGGPNCSPNVISSPRA</sequence>
<dbReference type="EMBL" id="BTRK01000003">
    <property type="protein sequence ID" value="GMR43017.1"/>
    <property type="molecule type" value="Genomic_DNA"/>
</dbReference>
<evidence type="ECO:0000313" key="3">
    <source>
        <dbReference type="Proteomes" id="UP001328107"/>
    </source>
</evidence>
<feature type="region of interest" description="Disordered" evidence="1">
    <location>
        <begin position="369"/>
        <end position="422"/>
    </location>
</feature>
<organism evidence="2 3">
    <name type="scientific">Pristionchus mayeri</name>
    <dbReference type="NCBI Taxonomy" id="1317129"/>
    <lineage>
        <taxon>Eukaryota</taxon>
        <taxon>Metazoa</taxon>
        <taxon>Ecdysozoa</taxon>
        <taxon>Nematoda</taxon>
        <taxon>Chromadorea</taxon>
        <taxon>Rhabditida</taxon>
        <taxon>Rhabditina</taxon>
        <taxon>Diplogasteromorpha</taxon>
        <taxon>Diplogasteroidea</taxon>
        <taxon>Neodiplogasteridae</taxon>
        <taxon>Pristionchus</taxon>
    </lineage>
</organism>
<dbReference type="AlphaFoldDB" id="A0AAN4ZRB2"/>
<evidence type="ECO:0000256" key="1">
    <source>
        <dbReference type="SAM" id="MobiDB-lite"/>
    </source>
</evidence>
<accession>A0AAN4ZRB2</accession>
<feature type="compositionally biased region" description="Acidic residues" evidence="1">
    <location>
        <begin position="294"/>
        <end position="305"/>
    </location>
</feature>
<feature type="non-terminal residue" evidence="2">
    <location>
        <position position="1"/>
    </location>
</feature>
<feature type="compositionally biased region" description="Polar residues" evidence="1">
    <location>
        <begin position="412"/>
        <end position="422"/>
    </location>
</feature>
<keyword evidence="3" id="KW-1185">Reference proteome</keyword>
<feature type="region of interest" description="Disordered" evidence="1">
    <location>
        <begin position="73"/>
        <end position="123"/>
    </location>
</feature>